<proteinExistence type="predicted"/>
<evidence type="ECO:0000313" key="8">
    <source>
        <dbReference type="Proteomes" id="UP000307000"/>
    </source>
</evidence>
<accession>A0A5B7WVE1</accession>
<dbReference type="Pfam" id="PF01061">
    <property type="entry name" value="ABC2_membrane"/>
    <property type="match status" value="1"/>
</dbReference>
<evidence type="ECO:0000256" key="1">
    <source>
        <dbReference type="ARBA" id="ARBA00004141"/>
    </source>
</evidence>
<protein>
    <recommendedName>
        <fullName evidence="6">ABC-2 type transporter transmembrane domain-containing protein</fullName>
    </recommendedName>
</protein>
<dbReference type="Proteomes" id="UP000307000">
    <property type="component" value="Chromosome"/>
</dbReference>
<keyword evidence="3 5" id="KW-1133">Transmembrane helix</keyword>
<evidence type="ECO:0000313" key="7">
    <source>
        <dbReference type="EMBL" id="QCY47053.1"/>
    </source>
</evidence>
<feature type="transmembrane region" description="Helical" evidence="5">
    <location>
        <begin position="21"/>
        <end position="40"/>
    </location>
</feature>
<feature type="transmembrane region" description="Helical" evidence="5">
    <location>
        <begin position="166"/>
        <end position="185"/>
    </location>
</feature>
<keyword evidence="8" id="KW-1185">Reference proteome</keyword>
<dbReference type="GO" id="GO:0016020">
    <property type="term" value="C:membrane"/>
    <property type="evidence" value="ECO:0007669"/>
    <property type="project" value="UniProtKB-SubCell"/>
</dbReference>
<feature type="transmembrane region" description="Helical" evidence="5">
    <location>
        <begin position="138"/>
        <end position="159"/>
    </location>
</feature>
<gene>
    <name evidence="7" type="ORF">GcLGCM259_1320</name>
</gene>
<feature type="domain" description="ABC-2 type transporter transmembrane" evidence="6">
    <location>
        <begin position="3"/>
        <end position="210"/>
    </location>
</feature>
<feature type="transmembrane region" description="Helical" evidence="5">
    <location>
        <begin position="60"/>
        <end position="82"/>
    </location>
</feature>
<feature type="transmembrane region" description="Helical" evidence="5">
    <location>
        <begin position="225"/>
        <end position="243"/>
    </location>
</feature>
<evidence type="ECO:0000256" key="5">
    <source>
        <dbReference type="SAM" id="Phobius"/>
    </source>
</evidence>
<organism evidence="7 8">
    <name type="scientific">Glutamicibacter creatinolyticus</name>
    <dbReference type="NCBI Taxonomy" id="162496"/>
    <lineage>
        <taxon>Bacteria</taxon>
        <taxon>Bacillati</taxon>
        <taxon>Actinomycetota</taxon>
        <taxon>Actinomycetes</taxon>
        <taxon>Micrococcales</taxon>
        <taxon>Micrococcaceae</taxon>
        <taxon>Glutamicibacter</taxon>
    </lineage>
</organism>
<reference evidence="7 8" key="1">
    <citation type="submission" date="2018-12" db="EMBL/GenBank/DDBJ databases">
        <title>Complete Genome Sequence of Glutamicibacter creatinolyticus strain LGCM259,isolated from an abscess of a 12-year-old mare in Italy.</title>
        <authorList>
            <person name="Santos R.G."/>
            <person name="Silva A.L."/>
            <person name="Seyffert N."/>
            <person name="Castro T.L.P."/>
            <person name="Attili A.R."/>
            <person name="Rifici C."/>
            <person name="Mazzullo G."/>
            <person name="Brenig B."/>
            <person name="Venanzi F."/>
            <person name="Azevedo V."/>
        </authorList>
    </citation>
    <scope>NUCLEOTIDE SEQUENCE [LARGE SCALE GENOMIC DNA]</scope>
    <source>
        <strain evidence="7 8">LGCM 259</strain>
    </source>
</reference>
<dbReference type="EMBL" id="CP034412">
    <property type="protein sequence ID" value="QCY47053.1"/>
    <property type="molecule type" value="Genomic_DNA"/>
</dbReference>
<keyword evidence="2 5" id="KW-0812">Transmembrane</keyword>
<evidence type="ECO:0000256" key="2">
    <source>
        <dbReference type="ARBA" id="ARBA00022692"/>
    </source>
</evidence>
<dbReference type="RefSeq" id="WP_138926170.1">
    <property type="nucleotide sequence ID" value="NZ_CP034412.1"/>
</dbReference>
<dbReference type="AlphaFoldDB" id="A0A5B7WVE1"/>
<keyword evidence="4 5" id="KW-0472">Membrane</keyword>
<dbReference type="PANTHER" id="PTHR43027">
    <property type="entry name" value="DOXORUBICIN RESISTANCE ABC TRANSPORTER PERMEASE PROTEIN DRRC-RELATED"/>
    <property type="match status" value="1"/>
</dbReference>
<dbReference type="GO" id="GO:0140359">
    <property type="term" value="F:ABC-type transporter activity"/>
    <property type="evidence" value="ECO:0007669"/>
    <property type="project" value="InterPro"/>
</dbReference>
<feature type="transmembrane region" description="Helical" evidence="5">
    <location>
        <begin position="103"/>
        <end position="132"/>
    </location>
</feature>
<evidence type="ECO:0000256" key="4">
    <source>
        <dbReference type="ARBA" id="ARBA00023136"/>
    </source>
</evidence>
<dbReference type="KEGG" id="gcr:GcLGCM259_1320"/>
<dbReference type="InterPro" id="IPR052902">
    <property type="entry name" value="ABC-2_transporter"/>
</dbReference>
<comment type="subcellular location">
    <subcellularLocation>
        <location evidence="1">Membrane</location>
        <topology evidence="1">Multi-pass membrane protein</topology>
    </subcellularLocation>
</comment>
<name>A0A5B7WVE1_9MICC</name>
<dbReference type="PANTHER" id="PTHR43027:SF2">
    <property type="entry name" value="TRANSPORT PERMEASE PROTEIN"/>
    <property type="match status" value="1"/>
</dbReference>
<sequence>MRALLALTRVESLLFLRNPTMLFMALLLPSGLLLLQAYIIPGTRTPLGQGGLSAMDHLVVLALVVGATSVAITNYPSSVAGYRENGVLRKLDTTPAGPFRLLLAQWIIALISLVAAAGLALAIASVSFGLLAPRHPGMVLAVFVGGSVSMMALGSLIAARAASAQIAYGVGLLVFMLSLFAAGLWTPGPLMPDALEPVVGLTPAGAMAQSLQAAWFEADVSLGPLAVFAVWTAGCALIAARIFRWR</sequence>
<dbReference type="InterPro" id="IPR013525">
    <property type="entry name" value="ABC2_TM"/>
</dbReference>
<evidence type="ECO:0000256" key="3">
    <source>
        <dbReference type="ARBA" id="ARBA00022989"/>
    </source>
</evidence>
<evidence type="ECO:0000259" key="6">
    <source>
        <dbReference type="Pfam" id="PF01061"/>
    </source>
</evidence>